<keyword evidence="2" id="KW-0472">Membrane</keyword>
<sequence>MSPVKGTTTFTDPTKLQWWQTPAGYWVSIILVAIVSTGLGLLVNHFGFGARIAALEISRDDAKQNSDRIESRVTRIEDNFLRKLP</sequence>
<evidence type="ECO:0000313" key="4">
    <source>
        <dbReference type="Proteomes" id="UP000178085"/>
    </source>
</evidence>
<keyword evidence="2" id="KW-0812">Transmembrane</keyword>
<dbReference type="AlphaFoldDB" id="A0A1F4NSC8"/>
<name>A0A1F4NSC8_UNCK3</name>
<dbReference type="Proteomes" id="UP000178085">
    <property type="component" value="Unassembled WGS sequence"/>
</dbReference>
<comment type="caution">
    <text evidence="3">The sequence shown here is derived from an EMBL/GenBank/DDBJ whole genome shotgun (WGS) entry which is preliminary data.</text>
</comment>
<feature type="transmembrane region" description="Helical" evidence="2">
    <location>
        <begin position="23"/>
        <end position="43"/>
    </location>
</feature>
<evidence type="ECO:0000313" key="3">
    <source>
        <dbReference type="EMBL" id="OGB73802.1"/>
    </source>
</evidence>
<keyword evidence="1" id="KW-0175">Coiled coil</keyword>
<reference evidence="3 4" key="1">
    <citation type="journal article" date="2016" name="Nat. Commun.">
        <title>Thousands of microbial genomes shed light on interconnected biogeochemical processes in an aquifer system.</title>
        <authorList>
            <person name="Anantharaman K."/>
            <person name="Brown C.T."/>
            <person name="Hug L.A."/>
            <person name="Sharon I."/>
            <person name="Castelle C.J."/>
            <person name="Probst A.J."/>
            <person name="Thomas B.C."/>
            <person name="Singh A."/>
            <person name="Wilkins M.J."/>
            <person name="Karaoz U."/>
            <person name="Brodie E.L."/>
            <person name="Williams K.H."/>
            <person name="Hubbard S.S."/>
            <person name="Banfield J.F."/>
        </authorList>
    </citation>
    <scope>NUCLEOTIDE SEQUENCE [LARGE SCALE GENOMIC DNA]</scope>
</reference>
<keyword evidence="2" id="KW-1133">Transmembrane helix</keyword>
<dbReference type="EMBL" id="METD01000001">
    <property type="protein sequence ID" value="OGB73802.1"/>
    <property type="molecule type" value="Genomic_DNA"/>
</dbReference>
<feature type="coiled-coil region" evidence="1">
    <location>
        <begin position="52"/>
        <end position="79"/>
    </location>
</feature>
<gene>
    <name evidence="3" type="ORF">A3K51_03190</name>
</gene>
<protein>
    <submittedName>
        <fullName evidence="3">Uncharacterized protein</fullName>
    </submittedName>
</protein>
<organism evidence="3 4">
    <name type="scientific">candidate division Kazan bacterium RIFCSPLOWO2_01_FULL_45_19</name>
    <dbReference type="NCBI Taxonomy" id="1798538"/>
    <lineage>
        <taxon>Bacteria</taxon>
        <taxon>Bacteria division Kazan-3B-28</taxon>
    </lineage>
</organism>
<accession>A0A1F4NSC8</accession>
<evidence type="ECO:0000256" key="1">
    <source>
        <dbReference type="SAM" id="Coils"/>
    </source>
</evidence>
<proteinExistence type="predicted"/>
<evidence type="ECO:0000256" key="2">
    <source>
        <dbReference type="SAM" id="Phobius"/>
    </source>
</evidence>